<dbReference type="InterPro" id="IPR050513">
    <property type="entry name" value="RavA_ATPases"/>
</dbReference>
<dbReference type="eggNOG" id="COG0714">
    <property type="taxonomic scope" value="Bacteria"/>
</dbReference>
<dbReference type="PANTHER" id="PTHR32204:SF0">
    <property type="entry name" value="ATPASE RAVA"/>
    <property type="match status" value="1"/>
</dbReference>
<keyword evidence="3" id="KW-1185">Reference proteome</keyword>
<name>D0LHH2_HALO1</name>
<dbReference type="Proteomes" id="UP000001880">
    <property type="component" value="Chromosome"/>
</dbReference>
<dbReference type="Pfam" id="PF20030">
    <property type="entry name" value="bpMoxR"/>
    <property type="match status" value="1"/>
</dbReference>
<evidence type="ECO:0000313" key="2">
    <source>
        <dbReference type="EMBL" id="ACY12834.1"/>
    </source>
</evidence>
<dbReference type="InterPro" id="IPR045427">
    <property type="entry name" value="MoxR"/>
</dbReference>
<protein>
    <submittedName>
        <fullName evidence="2">ATPase associated with various cellular activities AAA_5</fullName>
    </submittedName>
</protein>
<dbReference type="Pfam" id="PF17868">
    <property type="entry name" value="AAA_lid_8"/>
    <property type="match status" value="1"/>
</dbReference>
<dbReference type="RefSeq" id="WP_012825461.1">
    <property type="nucleotide sequence ID" value="NC_013440.1"/>
</dbReference>
<proteinExistence type="predicted"/>
<dbReference type="InterPro" id="IPR041538">
    <property type="entry name" value="RavA-like_AAA_lid"/>
</dbReference>
<dbReference type="SUPFAM" id="SSF52540">
    <property type="entry name" value="P-loop containing nucleoside triphosphate hydrolases"/>
    <property type="match status" value="1"/>
</dbReference>
<dbReference type="HOGENOM" id="CLU_018678_0_0_7"/>
<feature type="domain" description="AAA+ ATPase" evidence="1">
    <location>
        <begin position="41"/>
        <end position="177"/>
    </location>
</feature>
<reference evidence="2 3" key="1">
    <citation type="journal article" date="2010" name="Stand. Genomic Sci.">
        <title>Complete genome sequence of Haliangium ochraceum type strain (SMP-2).</title>
        <authorList>
            <consortium name="US DOE Joint Genome Institute (JGI-PGF)"/>
            <person name="Ivanova N."/>
            <person name="Daum C."/>
            <person name="Lang E."/>
            <person name="Abt B."/>
            <person name="Kopitz M."/>
            <person name="Saunders E."/>
            <person name="Lapidus A."/>
            <person name="Lucas S."/>
            <person name="Glavina Del Rio T."/>
            <person name="Nolan M."/>
            <person name="Tice H."/>
            <person name="Copeland A."/>
            <person name="Cheng J.F."/>
            <person name="Chen F."/>
            <person name="Bruce D."/>
            <person name="Goodwin L."/>
            <person name="Pitluck S."/>
            <person name="Mavromatis K."/>
            <person name="Pati A."/>
            <person name="Mikhailova N."/>
            <person name="Chen A."/>
            <person name="Palaniappan K."/>
            <person name="Land M."/>
            <person name="Hauser L."/>
            <person name="Chang Y.J."/>
            <person name="Jeffries C.D."/>
            <person name="Detter J.C."/>
            <person name="Brettin T."/>
            <person name="Rohde M."/>
            <person name="Goker M."/>
            <person name="Bristow J."/>
            <person name="Markowitz V."/>
            <person name="Eisen J.A."/>
            <person name="Hugenholtz P."/>
            <person name="Kyrpides N.C."/>
            <person name="Klenk H.P."/>
        </authorList>
    </citation>
    <scope>NUCLEOTIDE SEQUENCE [LARGE SCALE GENOMIC DNA]</scope>
    <source>
        <strain evidence="3">DSM 14365 / CIP 107738 / JCM 11303 / AJ 13395 / SMP-2</strain>
    </source>
</reference>
<organism evidence="2 3">
    <name type="scientific">Haliangium ochraceum (strain DSM 14365 / JCM 11303 / SMP-2)</name>
    <dbReference type="NCBI Taxonomy" id="502025"/>
    <lineage>
        <taxon>Bacteria</taxon>
        <taxon>Pseudomonadati</taxon>
        <taxon>Myxococcota</taxon>
        <taxon>Polyangia</taxon>
        <taxon>Haliangiales</taxon>
        <taxon>Kofleriaceae</taxon>
        <taxon>Haliangium</taxon>
    </lineage>
</organism>
<dbReference type="OrthoDB" id="1814213at2"/>
<dbReference type="KEGG" id="hoh:Hoch_0193"/>
<dbReference type="InterPro" id="IPR027417">
    <property type="entry name" value="P-loop_NTPase"/>
</dbReference>
<dbReference type="InterPro" id="IPR003593">
    <property type="entry name" value="AAA+_ATPase"/>
</dbReference>
<gene>
    <name evidence="2" type="ordered locus">Hoch_0193</name>
</gene>
<dbReference type="PANTHER" id="PTHR32204">
    <property type="entry name" value="ATPASE RAVA"/>
    <property type="match status" value="1"/>
</dbReference>
<evidence type="ECO:0000313" key="3">
    <source>
        <dbReference type="Proteomes" id="UP000001880"/>
    </source>
</evidence>
<dbReference type="AlphaFoldDB" id="D0LHH2"/>
<dbReference type="Gene3D" id="3.40.50.300">
    <property type="entry name" value="P-loop containing nucleotide triphosphate hydrolases"/>
    <property type="match status" value="1"/>
</dbReference>
<dbReference type="STRING" id="502025.Hoch_0193"/>
<dbReference type="SMART" id="SM00382">
    <property type="entry name" value="AAA"/>
    <property type="match status" value="1"/>
</dbReference>
<sequence length="387" mass="42485">MPWPEDIQTAIRQLQVLRRSLQQTFTGRDQVVEVLALGAVCQEHTLLLGPPGTGKTELVTRFTQAVDAPLFSYLLTRFTEPSEIFGPLDVEAFQGGRYHIRTDGMLPSASIAFLDEVFQGSSAILNTLLTLVHERVFHNGAERQRVPLLSLVGASNELPADSTLRAFSDRFVLRVAVAPVPDPQLDELLDKGWLLERARMEAPAARELPTLSEDALRSLHGRLHEVAVDQIRSVYAQVLRELRAEGVEFSDRRMVKGLKLIAGAALMDNRTSAGIADLWPLSYMWTTDDEAELVRPIVAQHLGDDDGARLAGSGTRSGEELRGELALLASREDALRGHSALGAHLMALGRLRREAILDHPDDDELRAAVEGAVSRVMALLEGPAPRV</sequence>
<evidence type="ECO:0000259" key="1">
    <source>
        <dbReference type="SMART" id="SM00382"/>
    </source>
</evidence>
<dbReference type="EMBL" id="CP001804">
    <property type="protein sequence ID" value="ACY12834.1"/>
    <property type="molecule type" value="Genomic_DNA"/>
</dbReference>
<dbReference type="CDD" id="cd00009">
    <property type="entry name" value="AAA"/>
    <property type="match status" value="1"/>
</dbReference>
<accession>D0LHH2</accession>